<protein>
    <recommendedName>
        <fullName evidence="3">Tfp pilus assembly protein PilX</fullName>
    </recommendedName>
</protein>
<sequence>MKRRNGFFSFSIVTVAVLTLSLALTAATLAWQHFQMARTYEETVRLTYLAESALCEGWNQLRQDPDAFLAGQAMAVPRAEGLAGPGDILTVRCQYQPAGQTPGGYLQARAAAPGTGVQQTCGLHFAVTADEQGRTVLHFVQYVN</sequence>
<evidence type="ECO:0008006" key="3">
    <source>
        <dbReference type="Google" id="ProtNLM"/>
    </source>
</evidence>
<organism evidence="1 2">
    <name type="scientific">Megasphaera intestinihominis</name>
    <dbReference type="NCBI Taxonomy" id="3133159"/>
    <lineage>
        <taxon>Bacteria</taxon>
        <taxon>Bacillati</taxon>
        <taxon>Bacillota</taxon>
        <taxon>Negativicutes</taxon>
        <taxon>Veillonellales</taxon>
        <taxon>Veillonellaceae</taxon>
        <taxon>Megasphaera</taxon>
    </lineage>
</organism>
<dbReference type="Proteomes" id="UP001433088">
    <property type="component" value="Unassembled WGS sequence"/>
</dbReference>
<dbReference type="EMBL" id="JBBMEU010000028">
    <property type="protein sequence ID" value="MEQ2422285.1"/>
    <property type="molecule type" value="Genomic_DNA"/>
</dbReference>
<accession>A0ABV1CVW1</accession>
<evidence type="ECO:0000313" key="2">
    <source>
        <dbReference type="Proteomes" id="UP001433088"/>
    </source>
</evidence>
<name>A0ABV1CVW1_9FIRM</name>
<reference evidence="1 2" key="1">
    <citation type="submission" date="2024-03" db="EMBL/GenBank/DDBJ databases">
        <title>Human intestinal bacterial collection.</title>
        <authorList>
            <person name="Pauvert C."/>
            <person name="Hitch T.C.A."/>
            <person name="Clavel T."/>
        </authorList>
    </citation>
    <scope>NUCLEOTIDE SEQUENCE [LARGE SCALE GENOMIC DNA]</scope>
    <source>
        <strain evidence="1 2">CLA-AA-H81</strain>
    </source>
</reference>
<evidence type="ECO:0000313" key="1">
    <source>
        <dbReference type="EMBL" id="MEQ2422285.1"/>
    </source>
</evidence>
<keyword evidence="2" id="KW-1185">Reference proteome</keyword>
<proteinExistence type="predicted"/>
<gene>
    <name evidence="1" type="ORF">WMO23_06005</name>
</gene>
<dbReference type="RefSeq" id="WP_020309865.1">
    <property type="nucleotide sequence ID" value="NZ_JBBMEU010000028.1"/>
</dbReference>
<comment type="caution">
    <text evidence="1">The sequence shown here is derived from an EMBL/GenBank/DDBJ whole genome shotgun (WGS) entry which is preliminary data.</text>
</comment>